<comment type="caution">
    <text evidence="2">The sequence shown here is derived from an EMBL/GenBank/DDBJ whole genome shotgun (WGS) entry which is preliminary data.</text>
</comment>
<sequence length="166" mass="17928">MGLTSGMGLDFAAAYDALNADDHDYRFYAGLADEVGAGRVLDLGCGTGTLARLLASRGRTAVGIDPDPEMLRVARGKPGAEQVDWRLGRSDLADDDSADFAVMAGHVAQVFRTGEEESTRDVLAFRDAAELVRSVEEAGFAVERRYGFWDRSPLTDGSREIVLVVR</sequence>
<proteinExistence type="predicted"/>
<dbReference type="EMBL" id="BOMG01000057">
    <property type="protein sequence ID" value="GID56461.1"/>
    <property type="molecule type" value="Genomic_DNA"/>
</dbReference>
<dbReference type="Gene3D" id="3.40.50.150">
    <property type="entry name" value="Vaccinia Virus protein VP39"/>
    <property type="match status" value="1"/>
</dbReference>
<dbReference type="InterPro" id="IPR050508">
    <property type="entry name" value="Methyltransf_Superfamily"/>
</dbReference>
<dbReference type="Pfam" id="PF13649">
    <property type="entry name" value="Methyltransf_25"/>
    <property type="match status" value="1"/>
</dbReference>
<dbReference type="RefSeq" id="WP_239145384.1">
    <property type="nucleotide sequence ID" value="NZ_BAAAQE010000034.1"/>
</dbReference>
<dbReference type="PANTHER" id="PTHR42912">
    <property type="entry name" value="METHYLTRANSFERASE"/>
    <property type="match status" value="1"/>
</dbReference>
<organism evidence="2 3">
    <name type="scientific">Actinoplanes couchii</name>
    <dbReference type="NCBI Taxonomy" id="403638"/>
    <lineage>
        <taxon>Bacteria</taxon>
        <taxon>Bacillati</taxon>
        <taxon>Actinomycetota</taxon>
        <taxon>Actinomycetes</taxon>
        <taxon>Micromonosporales</taxon>
        <taxon>Micromonosporaceae</taxon>
        <taxon>Actinoplanes</taxon>
    </lineage>
</organism>
<dbReference type="Proteomes" id="UP000612282">
    <property type="component" value="Unassembled WGS sequence"/>
</dbReference>
<gene>
    <name evidence="2" type="ORF">Aco03nite_048650</name>
</gene>
<name>A0ABQ3XDB0_9ACTN</name>
<reference evidence="2 3" key="1">
    <citation type="submission" date="2021-01" db="EMBL/GenBank/DDBJ databases">
        <title>Whole genome shotgun sequence of Actinoplanes couchii NBRC 106145.</title>
        <authorList>
            <person name="Komaki H."/>
            <person name="Tamura T."/>
        </authorList>
    </citation>
    <scope>NUCLEOTIDE SEQUENCE [LARGE SCALE GENOMIC DNA]</scope>
    <source>
        <strain evidence="2 3">NBRC 106145</strain>
    </source>
</reference>
<accession>A0ABQ3XDB0</accession>
<protein>
    <recommendedName>
        <fullName evidence="1">Methyltransferase domain-containing protein</fullName>
    </recommendedName>
</protein>
<evidence type="ECO:0000259" key="1">
    <source>
        <dbReference type="Pfam" id="PF13649"/>
    </source>
</evidence>
<dbReference type="SUPFAM" id="SSF53335">
    <property type="entry name" value="S-adenosyl-L-methionine-dependent methyltransferases"/>
    <property type="match status" value="1"/>
</dbReference>
<keyword evidence="3" id="KW-1185">Reference proteome</keyword>
<evidence type="ECO:0000313" key="2">
    <source>
        <dbReference type="EMBL" id="GID56461.1"/>
    </source>
</evidence>
<dbReference type="CDD" id="cd02440">
    <property type="entry name" value="AdoMet_MTases"/>
    <property type="match status" value="1"/>
</dbReference>
<dbReference type="InterPro" id="IPR041698">
    <property type="entry name" value="Methyltransf_25"/>
</dbReference>
<evidence type="ECO:0000313" key="3">
    <source>
        <dbReference type="Proteomes" id="UP000612282"/>
    </source>
</evidence>
<dbReference type="InterPro" id="IPR029063">
    <property type="entry name" value="SAM-dependent_MTases_sf"/>
</dbReference>
<feature type="domain" description="Methyltransferase" evidence="1">
    <location>
        <begin position="40"/>
        <end position="110"/>
    </location>
</feature>